<reference evidence="9" key="2">
    <citation type="submission" date="2015-11" db="EMBL/GenBank/DDBJ databases">
        <authorList>
            <person name="Zhang Y."/>
            <person name="Guo Z."/>
        </authorList>
    </citation>
    <scope>NUCLEOTIDE SEQUENCE</scope>
    <source>
        <strain evidence="9">1</strain>
    </source>
</reference>
<evidence type="ECO:0000256" key="3">
    <source>
        <dbReference type="ARBA" id="ARBA00022475"/>
    </source>
</evidence>
<feature type="transmembrane region" description="Helical" evidence="7">
    <location>
        <begin position="21"/>
        <end position="41"/>
    </location>
</feature>
<dbReference type="Proteomes" id="UP000065734">
    <property type="component" value="Chromosome I"/>
</dbReference>
<dbReference type="KEGG" id="bvr:BVIR_1447"/>
<feature type="transmembrane region" description="Helical" evidence="7">
    <location>
        <begin position="282"/>
        <end position="301"/>
    </location>
</feature>
<feature type="transmembrane region" description="Helical" evidence="7">
    <location>
        <begin position="47"/>
        <end position="64"/>
    </location>
</feature>
<comment type="subcellular location">
    <subcellularLocation>
        <location evidence="1">Cell membrane</location>
        <topology evidence="1">Multi-pass membrane protein</topology>
    </subcellularLocation>
</comment>
<evidence type="ECO:0000256" key="1">
    <source>
        <dbReference type="ARBA" id="ARBA00004651"/>
    </source>
</evidence>
<evidence type="ECO:0000256" key="2">
    <source>
        <dbReference type="ARBA" id="ARBA00007977"/>
    </source>
</evidence>
<keyword evidence="3" id="KW-1003">Cell membrane</keyword>
<dbReference type="EMBL" id="AP014854">
    <property type="protein sequence ID" value="BAS00903.1"/>
    <property type="molecule type" value="Genomic_DNA"/>
</dbReference>
<evidence type="ECO:0000313" key="9">
    <source>
        <dbReference type="EMBL" id="CUU41893.1"/>
    </source>
</evidence>
<comment type="similarity">
    <text evidence="2">Belongs to the UPF0324 family.</text>
</comment>
<keyword evidence="6 7" id="KW-0472">Membrane</keyword>
<accession>A0A0H5BFD1</accession>
<dbReference type="EMBL" id="LN907867">
    <property type="protein sequence ID" value="CUU41893.1"/>
    <property type="molecule type" value="Genomic_DNA"/>
</dbReference>
<evidence type="ECO:0000256" key="6">
    <source>
        <dbReference type="ARBA" id="ARBA00023136"/>
    </source>
</evidence>
<feature type="transmembrane region" description="Helical" evidence="7">
    <location>
        <begin position="133"/>
        <end position="151"/>
    </location>
</feature>
<evidence type="ECO:0000313" key="8">
    <source>
        <dbReference type="EMBL" id="BAS00903.1"/>
    </source>
</evidence>
<dbReference type="AlphaFoldDB" id="A0A0H5BFD1"/>
<feature type="transmembrane region" description="Helical" evidence="7">
    <location>
        <begin position="257"/>
        <end position="276"/>
    </location>
</feature>
<keyword evidence="4 7" id="KW-0812">Transmembrane</keyword>
<reference evidence="10" key="3">
    <citation type="journal article" date="2016" name="Genome Announc.">
        <title>Revised genome sequence of the purple photosynthetic bacterium Blastochloris viridis.</title>
        <authorList>
            <person name="Liu L.N."/>
            <person name="Faulkner M."/>
            <person name="Liu X."/>
            <person name="Huang F."/>
            <person name="Darby A.C."/>
            <person name="Hall N."/>
        </authorList>
    </citation>
    <scope>NUCLEOTIDE SEQUENCE [LARGE SCALE GENOMIC DNA]</scope>
    <source>
        <strain evidence="10">ATCC 19567 / DSM 133 / F</strain>
    </source>
</reference>
<keyword evidence="10" id="KW-1185">Reference proteome</keyword>
<dbReference type="Pfam" id="PF03601">
    <property type="entry name" value="Cons_hypoth698"/>
    <property type="match status" value="1"/>
</dbReference>
<evidence type="ECO:0000256" key="4">
    <source>
        <dbReference type="ARBA" id="ARBA00022692"/>
    </source>
</evidence>
<dbReference type="OrthoDB" id="5393513at2"/>
<dbReference type="GO" id="GO:0005886">
    <property type="term" value="C:plasma membrane"/>
    <property type="evidence" value="ECO:0007669"/>
    <property type="project" value="UniProtKB-SubCell"/>
</dbReference>
<feature type="transmembrane region" description="Helical" evidence="7">
    <location>
        <begin position="163"/>
        <end position="183"/>
    </location>
</feature>
<sequence>MSVPPAPLAALPAQLRPAAGLLPGLALTGAVAGAAALLHLLPGLGDVSPMILAIVLGIAVRNLVGTPNWARAGFAFAVRRVLRFAIVLLGLQLTTAQVAAVGAGGLAIIAASLAATFLVTLWLGRLLKVERDLAVLIGAGTSICGASAVIAANTAVNASDEDVAYAVASVTVFGSLAMVLFPLVPGLLGLTPHAYGLWTGAAIHEIAQVVAAAFQGGPAAGEFGTVAKLTRVMMLAPLVLALAAGARRRGERRQAPLPWFVAGFAALVALNSTVAIPAEVKAPLVAATPFLLSVALAAMGLETDVRRLAAKGLGPLWLGLFAALFIAGFSLVLVMATM</sequence>
<feature type="transmembrane region" description="Helical" evidence="7">
    <location>
        <begin position="313"/>
        <end position="336"/>
    </location>
</feature>
<name>A0A0H5BFD1_BLAVI</name>
<dbReference type="PATRIC" id="fig|1079.6.peg.1498"/>
<dbReference type="PANTHER" id="PTHR30106">
    <property type="entry name" value="INNER MEMBRANE PROTEIN YEIH-RELATED"/>
    <property type="match status" value="1"/>
</dbReference>
<reference evidence="8" key="1">
    <citation type="journal article" date="2015" name="Genome Announc.">
        <title>Complete Genome Sequence of the Bacteriochlorophyll b-Producing Photosynthetic Bacterium Blastochloris viridis.</title>
        <authorList>
            <person name="Tsukatani Y."/>
            <person name="Hirose Y."/>
            <person name="Harada J."/>
            <person name="Misawa N."/>
            <person name="Mori K."/>
            <person name="Inoue K."/>
            <person name="Tamiaki H."/>
        </authorList>
    </citation>
    <scope>NUCLEOTIDE SEQUENCE [LARGE SCALE GENOMIC DNA]</scope>
    <source>
        <strain evidence="8">DSM 133</strain>
    </source>
</reference>
<organism evidence="9 10">
    <name type="scientific">Blastochloris viridis</name>
    <name type="common">Rhodopseudomonas viridis</name>
    <dbReference type="NCBI Taxonomy" id="1079"/>
    <lineage>
        <taxon>Bacteria</taxon>
        <taxon>Pseudomonadati</taxon>
        <taxon>Pseudomonadota</taxon>
        <taxon>Alphaproteobacteria</taxon>
        <taxon>Hyphomicrobiales</taxon>
        <taxon>Blastochloridaceae</taxon>
        <taxon>Blastochloris</taxon>
    </lineage>
</organism>
<keyword evidence="5 7" id="KW-1133">Transmembrane helix</keyword>
<evidence type="ECO:0000313" key="10">
    <source>
        <dbReference type="Proteomes" id="UP000065734"/>
    </source>
</evidence>
<protein>
    <submittedName>
        <fullName evidence="8">Putative membrane protein YeiH</fullName>
    </submittedName>
</protein>
<feature type="transmembrane region" description="Helical" evidence="7">
    <location>
        <begin position="195"/>
        <end position="214"/>
    </location>
</feature>
<feature type="transmembrane region" description="Helical" evidence="7">
    <location>
        <begin position="99"/>
        <end position="121"/>
    </location>
</feature>
<feature type="transmembrane region" description="Helical" evidence="7">
    <location>
        <begin position="226"/>
        <end position="245"/>
    </location>
</feature>
<gene>
    <name evidence="9" type="primary">yeiH_1</name>
    <name evidence="8" type="ORF">BV133_3309</name>
    <name evidence="9" type="ORF">BVIRIDIS_08920</name>
</gene>
<dbReference type="RefSeq" id="WP_055038734.1">
    <property type="nucleotide sequence ID" value="NZ_AP014854.2"/>
</dbReference>
<evidence type="ECO:0000256" key="5">
    <source>
        <dbReference type="ARBA" id="ARBA00022989"/>
    </source>
</evidence>
<dbReference type="InterPro" id="IPR018383">
    <property type="entry name" value="UPF0324_pro"/>
</dbReference>
<evidence type="ECO:0000256" key="7">
    <source>
        <dbReference type="SAM" id="Phobius"/>
    </source>
</evidence>
<dbReference type="PANTHER" id="PTHR30106:SF2">
    <property type="entry name" value="UPF0324 INNER MEMBRANE PROTEIN YEIH"/>
    <property type="match status" value="1"/>
</dbReference>
<proteinExistence type="inferred from homology"/>